<evidence type="ECO:0000256" key="1">
    <source>
        <dbReference type="SAM" id="MobiDB-lite"/>
    </source>
</evidence>
<dbReference type="AlphaFoldDB" id="A0A6A6XGZ6"/>
<accession>A0A6A6XGZ6</accession>
<feature type="compositionally biased region" description="Low complexity" evidence="1">
    <location>
        <begin position="920"/>
        <end position="931"/>
    </location>
</feature>
<organism evidence="3 4">
    <name type="scientific">Melanomma pulvis-pyrius CBS 109.77</name>
    <dbReference type="NCBI Taxonomy" id="1314802"/>
    <lineage>
        <taxon>Eukaryota</taxon>
        <taxon>Fungi</taxon>
        <taxon>Dikarya</taxon>
        <taxon>Ascomycota</taxon>
        <taxon>Pezizomycotina</taxon>
        <taxon>Dothideomycetes</taxon>
        <taxon>Pleosporomycetidae</taxon>
        <taxon>Pleosporales</taxon>
        <taxon>Melanommataceae</taxon>
        <taxon>Melanomma</taxon>
    </lineage>
</organism>
<evidence type="ECO:0000313" key="3">
    <source>
        <dbReference type="EMBL" id="KAF2795682.1"/>
    </source>
</evidence>
<dbReference type="PANTHER" id="PTHR36681:SF3">
    <property type="entry name" value="NUCLEAR GTPASE, GERMINAL CENTER-ASSOCIATED, TANDEM DUPLICATE 3"/>
    <property type="match status" value="1"/>
</dbReference>
<dbReference type="EMBL" id="MU001851">
    <property type="protein sequence ID" value="KAF2795682.1"/>
    <property type="molecule type" value="Genomic_DNA"/>
</dbReference>
<protein>
    <recommendedName>
        <fullName evidence="2">Dynamin N-terminal domain-containing protein</fullName>
    </recommendedName>
</protein>
<dbReference type="Gene3D" id="3.40.50.300">
    <property type="entry name" value="P-loop containing nucleotide triphosphate hydrolases"/>
    <property type="match status" value="2"/>
</dbReference>
<reference evidence="3" key="1">
    <citation type="journal article" date="2020" name="Stud. Mycol.">
        <title>101 Dothideomycetes genomes: a test case for predicting lifestyles and emergence of pathogens.</title>
        <authorList>
            <person name="Haridas S."/>
            <person name="Albert R."/>
            <person name="Binder M."/>
            <person name="Bloem J."/>
            <person name="Labutti K."/>
            <person name="Salamov A."/>
            <person name="Andreopoulos B."/>
            <person name="Baker S."/>
            <person name="Barry K."/>
            <person name="Bills G."/>
            <person name="Bluhm B."/>
            <person name="Cannon C."/>
            <person name="Castanera R."/>
            <person name="Culley D."/>
            <person name="Daum C."/>
            <person name="Ezra D."/>
            <person name="Gonzalez J."/>
            <person name="Henrissat B."/>
            <person name="Kuo A."/>
            <person name="Liang C."/>
            <person name="Lipzen A."/>
            <person name="Lutzoni F."/>
            <person name="Magnuson J."/>
            <person name="Mondo S."/>
            <person name="Nolan M."/>
            <person name="Ohm R."/>
            <person name="Pangilinan J."/>
            <person name="Park H.-J."/>
            <person name="Ramirez L."/>
            <person name="Alfaro M."/>
            <person name="Sun H."/>
            <person name="Tritt A."/>
            <person name="Yoshinaga Y."/>
            <person name="Zwiers L.-H."/>
            <person name="Turgeon B."/>
            <person name="Goodwin S."/>
            <person name="Spatafora J."/>
            <person name="Crous P."/>
            <person name="Grigoriev I."/>
        </authorList>
    </citation>
    <scope>NUCLEOTIDE SEQUENCE</scope>
    <source>
        <strain evidence="3">CBS 109.77</strain>
    </source>
</reference>
<dbReference type="InterPro" id="IPR045063">
    <property type="entry name" value="Dynamin_N"/>
</dbReference>
<dbReference type="SUPFAM" id="SSF52540">
    <property type="entry name" value="P-loop containing nucleoside triphosphate hydrolases"/>
    <property type="match status" value="1"/>
</dbReference>
<proteinExistence type="predicted"/>
<sequence length="931" mass="106593">MADFVPTYCRNIMVVQSKILSFEEYKNEHEREEVKVSRKAKRLPKGAKAYDPRQEKLPNHRWFKLNKPNINAQIRGIADQVIDILEFARIDDRELFSIRKAAIDVREVAALEGEEVAIVGQQGMGKSLMINALQDRRDLSKTSAKGKACTASAIKYRHKPGASDLEEIYDAAVTFMDDTCLDEIIREHIRRYGHFHFSGNVDPHYQDEEARSAATAEDFFNIVFNADNDDTAKAELESLMTASEIQSGALLSATMKMAHRRISETKAGEDRCVRFDNMEISPLLRSIENYMAQQEGFPALWAIVQEVIISLGSALSREGVCVIDLPGLGDLNQSRTAATNAIRRKAKYELHVAKSDRVATEEVVDQQLRQGIRAHTAKCVILVLTKIDEYTADLHSVETEIRENPKEPFLTIKRCMCEAENTLDALYKSAESVDDDKDDECSIRKHNAMVNLLQDYQEKYLIKAAQLAFIQQRAEEVENEMRHKFRDEDEDPIHVFSISASAYLDWLKVGQKDQSLLTPEMTPEMTGIPTLKNHLLSLTAEGNWETYRTHAFNKLPSLLNKVRRTIHSENKDNAYAVIRPTFMQLVAKMRNRHQSSFDNFLKDRIIQIWADPIQKKKRQESIIGIVKEWGNNVAWNTYNKVLRERGMVSGSKAKKYTKPDQNGVKPIWGKINWNEEISQEILHDMGAWRRKQNQEVTSFARDMDNATIDVCEEVLTSITSSSLAPLLKQVAIEEWNDHQDGILALSRRLEVILKIQVDITYRFATTETDIRCMLATVNCNVYDDIESTPRQNGRYNIQRENMVKAMNDLDSKERTLLDRIWAAVKKAAKTNFRTACTNYLNDLINEFELFDENISERLLHDYELNSSDQKIRDSLKAILPDLEKRVADLQYAFEAQEVKSEPTEYDDSESPAKRHKLEEIPPATLAITTTA</sequence>
<evidence type="ECO:0000313" key="4">
    <source>
        <dbReference type="Proteomes" id="UP000799757"/>
    </source>
</evidence>
<feature type="domain" description="Dynamin N-terminal" evidence="2">
    <location>
        <begin position="116"/>
        <end position="387"/>
    </location>
</feature>
<dbReference type="Proteomes" id="UP000799757">
    <property type="component" value="Unassembled WGS sequence"/>
</dbReference>
<keyword evidence="4" id="KW-1185">Reference proteome</keyword>
<dbReference type="OrthoDB" id="3598281at2759"/>
<gene>
    <name evidence="3" type="ORF">K505DRAFT_359957</name>
</gene>
<evidence type="ECO:0000259" key="2">
    <source>
        <dbReference type="Pfam" id="PF00350"/>
    </source>
</evidence>
<dbReference type="PANTHER" id="PTHR36681">
    <property type="entry name" value="NUCLEAR GTPASE, GERMINAL CENTER-ASSOCIATED, TANDEM DUPLICATE 3"/>
    <property type="match status" value="1"/>
</dbReference>
<dbReference type="InterPro" id="IPR027417">
    <property type="entry name" value="P-loop_NTPase"/>
</dbReference>
<feature type="region of interest" description="Disordered" evidence="1">
    <location>
        <begin position="897"/>
        <end position="931"/>
    </location>
</feature>
<feature type="compositionally biased region" description="Basic and acidic residues" evidence="1">
    <location>
        <begin position="910"/>
        <end position="919"/>
    </location>
</feature>
<name>A0A6A6XGZ6_9PLEO</name>
<dbReference type="Pfam" id="PF00350">
    <property type="entry name" value="Dynamin_N"/>
    <property type="match status" value="1"/>
</dbReference>